<evidence type="ECO:0000256" key="3">
    <source>
        <dbReference type="ARBA" id="ARBA00023002"/>
    </source>
</evidence>
<dbReference type="PANTHER" id="PTHR42847:SF8">
    <property type="entry name" value="CONSERVED PROTEIN"/>
    <property type="match status" value="1"/>
</dbReference>
<dbReference type="PANTHER" id="PTHR42847">
    <property type="entry name" value="ALKANESULFONATE MONOOXYGENASE"/>
    <property type="match status" value="1"/>
</dbReference>
<dbReference type="SUPFAM" id="SSF51679">
    <property type="entry name" value="Bacterial luciferase-like"/>
    <property type="match status" value="1"/>
</dbReference>
<evidence type="ECO:0000256" key="1">
    <source>
        <dbReference type="ARBA" id="ARBA00022630"/>
    </source>
</evidence>
<feature type="domain" description="Luciferase-like" evidence="5">
    <location>
        <begin position="21"/>
        <end position="230"/>
    </location>
</feature>
<gene>
    <name evidence="6" type="ORF">LK09_06325</name>
</gene>
<sequence>MRSGIHLWNYTTPGPSSDIASLVTRTAQVAEAGGFDQFTVMDHWFQMEAAGPAEQPMLEAFTTLGFVAGQTSRMRLGPLVAGVTYRHPALLAKIATTLDVLSGGRAVFGLGAAWYEREHHGLGVPYPAISERFERLEEALQIALQMWGPDAAAYEGTHYSLAETLNSPAPVGHPHPPIMIGGKGERKTLRIAAQYAQIVNLTAYEPETVAHLLDVLRRHCDTLGTDYDAIEKQIITTRLDPTGAEYWRMAEEWSRLGIDLVVMGVRPNDQVGSTERLAAEVVPRLAEL</sequence>
<protein>
    <submittedName>
        <fullName evidence="6">Monooxygenase</fullName>
    </submittedName>
</protein>
<keyword evidence="4 6" id="KW-0503">Monooxygenase</keyword>
<keyword evidence="3" id="KW-0560">Oxidoreductase</keyword>
<name>A0A0B2AAD2_9MICO</name>
<evidence type="ECO:0000259" key="5">
    <source>
        <dbReference type="Pfam" id="PF00296"/>
    </source>
</evidence>
<dbReference type="OrthoDB" id="143323at2"/>
<dbReference type="InterPro" id="IPR050172">
    <property type="entry name" value="SsuD_RutA_monooxygenase"/>
</dbReference>
<dbReference type="STRING" id="1348253.LK09_06325"/>
<dbReference type="InterPro" id="IPR019952">
    <property type="entry name" value="F420_OxRdatse_Rv1855c_pred"/>
</dbReference>
<evidence type="ECO:0000313" key="6">
    <source>
        <dbReference type="EMBL" id="KHK98581.1"/>
    </source>
</evidence>
<proteinExistence type="predicted"/>
<dbReference type="EMBL" id="JTDK01000006">
    <property type="protein sequence ID" value="KHK98581.1"/>
    <property type="molecule type" value="Genomic_DNA"/>
</dbReference>
<reference evidence="6 7" key="1">
    <citation type="submission" date="2014-11" db="EMBL/GenBank/DDBJ databases">
        <title>Genome sequence of Microbacterium mangrovi MUSC 115(T).</title>
        <authorList>
            <person name="Lee L.-H."/>
        </authorList>
    </citation>
    <scope>NUCLEOTIDE SEQUENCE [LARGE SCALE GENOMIC DNA]</scope>
    <source>
        <strain evidence="6 7">MUSC 115</strain>
    </source>
</reference>
<dbReference type="RefSeq" id="WP_039397229.1">
    <property type="nucleotide sequence ID" value="NZ_JTDK01000006.1"/>
</dbReference>
<dbReference type="Pfam" id="PF00296">
    <property type="entry name" value="Bac_luciferase"/>
    <property type="match status" value="1"/>
</dbReference>
<keyword evidence="1" id="KW-0285">Flavoprotein</keyword>
<dbReference type="GO" id="GO:0046306">
    <property type="term" value="P:alkanesulfonate catabolic process"/>
    <property type="evidence" value="ECO:0007669"/>
    <property type="project" value="TreeGrafter"/>
</dbReference>
<dbReference type="Gene3D" id="3.20.20.30">
    <property type="entry name" value="Luciferase-like domain"/>
    <property type="match status" value="1"/>
</dbReference>
<dbReference type="Proteomes" id="UP000031030">
    <property type="component" value="Unassembled WGS sequence"/>
</dbReference>
<dbReference type="InterPro" id="IPR011251">
    <property type="entry name" value="Luciferase-like_dom"/>
</dbReference>
<dbReference type="NCBIfam" id="TIGR03560">
    <property type="entry name" value="F420_Rv1855c"/>
    <property type="match status" value="1"/>
</dbReference>
<evidence type="ECO:0000256" key="2">
    <source>
        <dbReference type="ARBA" id="ARBA00022643"/>
    </source>
</evidence>
<keyword evidence="7" id="KW-1185">Reference proteome</keyword>
<dbReference type="GO" id="GO:0008726">
    <property type="term" value="F:alkanesulfonate monooxygenase activity"/>
    <property type="evidence" value="ECO:0007669"/>
    <property type="project" value="TreeGrafter"/>
</dbReference>
<evidence type="ECO:0000313" key="7">
    <source>
        <dbReference type="Proteomes" id="UP000031030"/>
    </source>
</evidence>
<dbReference type="InterPro" id="IPR036661">
    <property type="entry name" value="Luciferase-like_sf"/>
</dbReference>
<evidence type="ECO:0000256" key="4">
    <source>
        <dbReference type="ARBA" id="ARBA00023033"/>
    </source>
</evidence>
<accession>A0A0B2AAD2</accession>
<organism evidence="6 7">
    <name type="scientific">Microbacterium mangrovi</name>
    <dbReference type="NCBI Taxonomy" id="1348253"/>
    <lineage>
        <taxon>Bacteria</taxon>
        <taxon>Bacillati</taxon>
        <taxon>Actinomycetota</taxon>
        <taxon>Actinomycetes</taxon>
        <taxon>Micrococcales</taxon>
        <taxon>Microbacteriaceae</taxon>
        <taxon>Microbacterium</taxon>
    </lineage>
</organism>
<keyword evidence="2" id="KW-0288">FMN</keyword>
<comment type="caution">
    <text evidence="6">The sequence shown here is derived from an EMBL/GenBank/DDBJ whole genome shotgun (WGS) entry which is preliminary data.</text>
</comment>
<dbReference type="AlphaFoldDB" id="A0A0B2AAD2"/>